<accession>A0ABD3NH77</accession>
<feature type="region of interest" description="Disordered" evidence="16">
    <location>
        <begin position="1"/>
        <end position="197"/>
    </location>
</feature>
<keyword evidence="6 14" id="KW-0547">Nucleotide-binding</keyword>
<evidence type="ECO:0000256" key="9">
    <source>
        <dbReference type="ARBA" id="ARBA00023172"/>
    </source>
</evidence>
<evidence type="ECO:0000256" key="11">
    <source>
        <dbReference type="ARBA" id="ARBA00023242"/>
    </source>
</evidence>
<dbReference type="Gene3D" id="2.40.50.140">
    <property type="entry name" value="Nucleic acid-binding proteins"/>
    <property type="match status" value="1"/>
</dbReference>
<dbReference type="FunFam" id="3.30.470.30:FF:000002">
    <property type="entry name" value="DNA ligase"/>
    <property type="match status" value="1"/>
</dbReference>
<protein>
    <recommendedName>
        <fullName evidence="14">DNA ligase</fullName>
        <ecNumber evidence="14">6.5.1.1</ecNumber>
    </recommendedName>
</protein>
<proteinExistence type="inferred from homology"/>
<keyword evidence="10 14" id="KW-0234">DNA repair</keyword>
<feature type="compositionally biased region" description="Low complexity" evidence="16">
    <location>
        <begin position="90"/>
        <end position="100"/>
    </location>
</feature>
<dbReference type="Pfam" id="PF04679">
    <property type="entry name" value="DNA_ligase_A_C"/>
    <property type="match status" value="1"/>
</dbReference>
<evidence type="ECO:0000256" key="7">
    <source>
        <dbReference type="ARBA" id="ARBA00022763"/>
    </source>
</evidence>
<dbReference type="SUPFAM" id="SSF56091">
    <property type="entry name" value="DNA ligase/mRNA capping enzyme, catalytic domain"/>
    <property type="match status" value="1"/>
</dbReference>
<dbReference type="InterPro" id="IPR036599">
    <property type="entry name" value="DNA_ligase_N_sf"/>
</dbReference>
<dbReference type="PANTHER" id="PTHR45674">
    <property type="entry name" value="DNA LIGASE 1/3 FAMILY MEMBER"/>
    <property type="match status" value="1"/>
</dbReference>
<keyword evidence="4" id="KW-0132">Cell division</keyword>
<evidence type="ECO:0000256" key="12">
    <source>
        <dbReference type="ARBA" id="ARBA00023306"/>
    </source>
</evidence>
<evidence type="ECO:0000256" key="15">
    <source>
        <dbReference type="RuleBase" id="RU004196"/>
    </source>
</evidence>
<feature type="compositionally biased region" description="Basic and acidic residues" evidence="16">
    <location>
        <begin position="141"/>
        <end position="152"/>
    </location>
</feature>
<evidence type="ECO:0000256" key="16">
    <source>
        <dbReference type="SAM" id="MobiDB-lite"/>
    </source>
</evidence>
<dbReference type="AlphaFoldDB" id="A0ABD3NH77"/>
<dbReference type="Pfam" id="PF04675">
    <property type="entry name" value="DNA_ligase_A_N"/>
    <property type="match status" value="1"/>
</dbReference>
<comment type="catalytic activity">
    <reaction evidence="13 14">
        <text>ATP + (deoxyribonucleotide)n-3'-hydroxyl + 5'-phospho-(deoxyribonucleotide)m = (deoxyribonucleotide)n+m + AMP + diphosphate.</text>
        <dbReference type="EC" id="6.5.1.1"/>
    </reaction>
</comment>
<feature type="compositionally biased region" description="Basic and acidic residues" evidence="16">
    <location>
        <begin position="36"/>
        <end position="75"/>
    </location>
</feature>
<dbReference type="SUPFAM" id="SSF117018">
    <property type="entry name" value="ATP-dependent DNA ligase DNA-binding domain"/>
    <property type="match status" value="1"/>
</dbReference>
<dbReference type="PROSITE" id="PS00333">
    <property type="entry name" value="DNA_LIGASE_A2"/>
    <property type="match status" value="1"/>
</dbReference>
<keyword evidence="9 14" id="KW-0233">DNA recombination</keyword>
<keyword evidence="11" id="KW-0539">Nucleus</keyword>
<evidence type="ECO:0000256" key="1">
    <source>
        <dbReference type="ARBA" id="ARBA00004123"/>
    </source>
</evidence>
<evidence type="ECO:0000256" key="4">
    <source>
        <dbReference type="ARBA" id="ARBA00022618"/>
    </source>
</evidence>
<dbReference type="NCBIfam" id="TIGR00574">
    <property type="entry name" value="dnl1"/>
    <property type="match status" value="1"/>
</dbReference>
<evidence type="ECO:0000256" key="3">
    <source>
        <dbReference type="ARBA" id="ARBA00022598"/>
    </source>
</evidence>
<evidence type="ECO:0000256" key="6">
    <source>
        <dbReference type="ARBA" id="ARBA00022741"/>
    </source>
</evidence>
<comment type="subcellular location">
    <subcellularLocation>
        <location evidence="1">Nucleus</location>
    </subcellularLocation>
</comment>
<dbReference type="PROSITE" id="PS00697">
    <property type="entry name" value="DNA_LIGASE_A1"/>
    <property type="match status" value="1"/>
</dbReference>
<dbReference type="GO" id="GO:0006260">
    <property type="term" value="P:DNA replication"/>
    <property type="evidence" value="ECO:0007669"/>
    <property type="project" value="UniProtKB-KW"/>
</dbReference>
<evidence type="ECO:0000256" key="5">
    <source>
        <dbReference type="ARBA" id="ARBA00022705"/>
    </source>
</evidence>
<keyword evidence="3 14" id="KW-0436">Ligase</keyword>
<dbReference type="InterPro" id="IPR012310">
    <property type="entry name" value="DNA_ligase_ATP-dep_cent"/>
</dbReference>
<dbReference type="EMBL" id="JALLPJ020001157">
    <property type="protein sequence ID" value="KAL3775345.1"/>
    <property type="molecule type" value="Genomic_DNA"/>
</dbReference>
<keyword evidence="12" id="KW-0131">Cell cycle</keyword>
<dbReference type="InterPro" id="IPR016059">
    <property type="entry name" value="DNA_ligase_ATP-dep_CS"/>
</dbReference>
<evidence type="ECO:0000256" key="13">
    <source>
        <dbReference type="ARBA" id="ARBA00034003"/>
    </source>
</evidence>
<dbReference type="Gene3D" id="3.30.1490.70">
    <property type="match status" value="1"/>
</dbReference>
<keyword evidence="19" id="KW-1185">Reference proteome</keyword>
<dbReference type="InterPro" id="IPR012340">
    <property type="entry name" value="NA-bd_OB-fold"/>
</dbReference>
<dbReference type="GO" id="GO:0006310">
    <property type="term" value="P:DNA recombination"/>
    <property type="evidence" value="ECO:0007669"/>
    <property type="project" value="UniProtKB-KW"/>
</dbReference>
<evidence type="ECO:0000256" key="2">
    <source>
        <dbReference type="ARBA" id="ARBA00007572"/>
    </source>
</evidence>
<dbReference type="GO" id="GO:0005634">
    <property type="term" value="C:nucleus"/>
    <property type="evidence" value="ECO:0007669"/>
    <property type="project" value="UniProtKB-SubCell"/>
</dbReference>
<keyword evidence="7 14" id="KW-0227">DNA damage</keyword>
<evidence type="ECO:0000313" key="19">
    <source>
        <dbReference type="Proteomes" id="UP001530400"/>
    </source>
</evidence>
<feature type="domain" description="ATP-dependent DNA ligase family profile" evidence="17">
    <location>
        <begin position="651"/>
        <end position="790"/>
    </location>
</feature>
<feature type="compositionally biased region" description="Acidic residues" evidence="16">
    <location>
        <begin position="76"/>
        <end position="87"/>
    </location>
</feature>
<dbReference type="CDD" id="cd07900">
    <property type="entry name" value="Adenylation_DNA_ligase_I_Euk"/>
    <property type="match status" value="1"/>
</dbReference>
<dbReference type="EC" id="6.5.1.1" evidence="14"/>
<name>A0ABD3NH77_9STRA</name>
<dbReference type="Gene3D" id="1.10.3260.10">
    <property type="entry name" value="DNA ligase, ATP-dependent, N-terminal domain"/>
    <property type="match status" value="1"/>
</dbReference>
<dbReference type="InterPro" id="IPR012309">
    <property type="entry name" value="DNA_ligase_ATP-dep_C"/>
</dbReference>
<dbReference type="InterPro" id="IPR050191">
    <property type="entry name" value="ATP-dep_DNA_ligase"/>
</dbReference>
<dbReference type="GO" id="GO:0006281">
    <property type="term" value="P:DNA repair"/>
    <property type="evidence" value="ECO:0007669"/>
    <property type="project" value="UniProtKB-KW"/>
</dbReference>
<gene>
    <name evidence="18" type="ORF">ACHAWO_001276</name>
</gene>
<dbReference type="InterPro" id="IPR000977">
    <property type="entry name" value="DNA_ligase_ATP-dep"/>
</dbReference>
<evidence type="ECO:0000259" key="17">
    <source>
        <dbReference type="PROSITE" id="PS50160"/>
    </source>
</evidence>
<dbReference type="InterPro" id="IPR012308">
    <property type="entry name" value="DNA_ligase_ATP-dep_N"/>
</dbReference>
<comment type="similarity">
    <text evidence="2 15">Belongs to the ATP-dependent DNA ligase family.</text>
</comment>
<feature type="compositionally biased region" description="Basic residues" evidence="16">
    <location>
        <begin position="181"/>
        <end position="190"/>
    </location>
</feature>
<dbReference type="FunFam" id="2.40.50.140:FF:000062">
    <property type="entry name" value="DNA ligase"/>
    <property type="match status" value="1"/>
</dbReference>
<dbReference type="Proteomes" id="UP001530400">
    <property type="component" value="Unassembled WGS sequence"/>
</dbReference>
<dbReference type="CDD" id="cd07969">
    <property type="entry name" value="OBF_DNA_ligase_I"/>
    <property type="match status" value="1"/>
</dbReference>
<sequence>MAGQSSLTSFFGAPRSSKTGEKIPVTKQSGLKAAFKKGEAKKESKQKENVENETAKEDKEGEEVKATETKGKTETDTNELMDTDDEADAKLAAKPAAETKSPAKDNAENKQAGGKSKKRVIEDSDSEDDEPIQSLKQSNGESDKMEVEKDGDYLDENSMEEGVEEEDVDQDSEEEEEAPKKLSKSTKKQKTLNGMAATETKKLNVGTKSASTAKGMKSDSQLRKILSDYVSTDDAWKEGKSLPYSALCDTFSSIEEISSRLEIQEKLTELFRLVLLRDGGGDEENGGKKLDTKKKSDMYSLIYLSSNTVAPSYECVELGVGDSILIKAIGEASGTAPNMVKKKYEAEGDLGTVAMTSKGKQKTLLGFGRMAGPKRLEAQEVLKVFREIATTSGSQSQKWKVDKIKGLLVRAKGSEPKYIIRGLQGKLRIGLAQSTVLVALAHAVMLTRPSDVVPLTEERLKEIRALDDEEGAYPDFARKLCGKNLALDVKLETAVQIIKKAYSEVPSFDILLDALLSSPLQELHKACNLTPGVPVVPMLAKPTKSVGEVLKRLDGQRFTCEYKYDGERAQVHQTPDGTTKVFSRNLLNTSEKFPEVPLYVKEACKDESVTSFVLDTEVVAATCCPIAFNRETKQFVPFQILSTRKRTEESAESAKVQVIVQAFDLMYLNGKSLLDNTLAERRKLLRENFIPIEGKFQFATSIDHTENGDTEMIEEFLDQAVKGQCEGLMVKTLDENAQYKPSLRSLNWLKLKKDYLEGLGDSVDLVPIGAYHGKGKRTGVFGAYLLAVYDDDTEEFQSVCKIGTGFSDDDLKDLSAALKPHIISEKSSQYIVSDTLECDVWFDAVQVWEVKAADLSKSSTHKGALGKTGESGRGIGLRFPRFERVRNDKKPEEATTSDQILEMYYAQDSIVPGGDGACDDDGI</sequence>
<dbReference type="GO" id="GO:0005524">
    <property type="term" value="F:ATP binding"/>
    <property type="evidence" value="ECO:0007669"/>
    <property type="project" value="UniProtKB-KW"/>
</dbReference>
<evidence type="ECO:0000256" key="8">
    <source>
        <dbReference type="ARBA" id="ARBA00022840"/>
    </source>
</evidence>
<reference evidence="18 19" key="1">
    <citation type="submission" date="2024-10" db="EMBL/GenBank/DDBJ databases">
        <title>Updated reference genomes for cyclostephanoid diatoms.</title>
        <authorList>
            <person name="Roberts W.R."/>
            <person name="Alverson A.J."/>
        </authorList>
    </citation>
    <scope>NUCLEOTIDE SEQUENCE [LARGE SCALE GENOMIC DNA]</scope>
    <source>
        <strain evidence="18 19">AJA010-31</strain>
    </source>
</reference>
<organism evidence="18 19">
    <name type="scientific">Cyclotella atomus</name>
    <dbReference type="NCBI Taxonomy" id="382360"/>
    <lineage>
        <taxon>Eukaryota</taxon>
        <taxon>Sar</taxon>
        <taxon>Stramenopiles</taxon>
        <taxon>Ochrophyta</taxon>
        <taxon>Bacillariophyta</taxon>
        <taxon>Coscinodiscophyceae</taxon>
        <taxon>Thalassiosirophycidae</taxon>
        <taxon>Stephanodiscales</taxon>
        <taxon>Stephanodiscaceae</taxon>
        <taxon>Cyclotella</taxon>
    </lineage>
</organism>
<keyword evidence="5" id="KW-0235">DNA replication</keyword>
<feature type="compositionally biased region" description="Acidic residues" evidence="16">
    <location>
        <begin position="153"/>
        <end position="177"/>
    </location>
</feature>
<keyword evidence="8 14" id="KW-0067">ATP-binding</keyword>
<evidence type="ECO:0000256" key="14">
    <source>
        <dbReference type="RuleBase" id="RU000617"/>
    </source>
</evidence>
<dbReference type="PROSITE" id="PS50160">
    <property type="entry name" value="DNA_LIGASE_A3"/>
    <property type="match status" value="1"/>
</dbReference>
<comment type="caution">
    <text evidence="18">The sequence shown here is derived from an EMBL/GenBank/DDBJ whole genome shotgun (WGS) entry which is preliminary data.</text>
</comment>
<evidence type="ECO:0000313" key="18">
    <source>
        <dbReference type="EMBL" id="KAL3775345.1"/>
    </source>
</evidence>
<dbReference type="SUPFAM" id="SSF50249">
    <property type="entry name" value="Nucleic acid-binding proteins"/>
    <property type="match status" value="1"/>
</dbReference>
<dbReference type="GO" id="GO:0003910">
    <property type="term" value="F:DNA ligase (ATP) activity"/>
    <property type="evidence" value="ECO:0007669"/>
    <property type="project" value="UniProtKB-EC"/>
</dbReference>
<dbReference type="Pfam" id="PF01068">
    <property type="entry name" value="DNA_ligase_A_M"/>
    <property type="match status" value="1"/>
</dbReference>
<dbReference type="Gene3D" id="3.30.470.30">
    <property type="entry name" value="DNA ligase/mRNA capping enzyme"/>
    <property type="match status" value="1"/>
</dbReference>
<evidence type="ECO:0000256" key="10">
    <source>
        <dbReference type="ARBA" id="ARBA00023204"/>
    </source>
</evidence>
<dbReference type="PANTHER" id="PTHR45674:SF4">
    <property type="entry name" value="DNA LIGASE 1"/>
    <property type="match status" value="1"/>
</dbReference>
<dbReference type="GO" id="GO:0051301">
    <property type="term" value="P:cell division"/>
    <property type="evidence" value="ECO:0007669"/>
    <property type="project" value="UniProtKB-KW"/>
</dbReference>